<dbReference type="AlphaFoldDB" id="V3ZUY2"/>
<dbReference type="GO" id="GO:0070681">
    <property type="term" value="P:glutaminyl-tRNAGln biosynthesis via transamidation"/>
    <property type="evidence" value="ECO:0007669"/>
    <property type="project" value="UniProtKB-UniRule"/>
</dbReference>
<dbReference type="OrthoDB" id="5394539at2759"/>
<dbReference type="RefSeq" id="XP_009053824.1">
    <property type="nucleotide sequence ID" value="XM_009055576.1"/>
</dbReference>
<dbReference type="InterPro" id="IPR036113">
    <property type="entry name" value="Asp/Glu-ADT_sf_sub_c"/>
</dbReference>
<dbReference type="GO" id="GO:0030956">
    <property type="term" value="C:glutamyl-tRNA(Gln) amidotransferase complex"/>
    <property type="evidence" value="ECO:0007669"/>
    <property type="project" value="UniProtKB-UniRule"/>
</dbReference>
<dbReference type="EMBL" id="KB201656">
    <property type="protein sequence ID" value="ESO95308.1"/>
    <property type="molecule type" value="Genomic_DNA"/>
</dbReference>
<keyword evidence="3" id="KW-1185">Reference proteome</keyword>
<dbReference type="Pfam" id="PF02686">
    <property type="entry name" value="GatC"/>
    <property type="match status" value="1"/>
</dbReference>
<dbReference type="Proteomes" id="UP000030746">
    <property type="component" value="Unassembled WGS sequence"/>
</dbReference>
<evidence type="ECO:0000313" key="3">
    <source>
        <dbReference type="Proteomes" id="UP000030746"/>
    </source>
</evidence>
<evidence type="ECO:0000313" key="2">
    <source>
        <dbReference type="EMBL" id="ESO95308.1"/>
    </source>
</evidence>
<dbReference type="SUPFAM" id="SSF141000">
    <property type="entry name" value="Glu-tRNAGln amidotransferase C subunit"/>
    <property type="match status" value="1"/>
</dbReference>
<keyword evidence="1" id="KW-0067">ATP-binding</keyword>
<dbReference type="PANTHER" id="PTHR15004:SF0">
    <property type="entry name" value="GLUTAMYL-TRNA(GLN) AMIDOTRANSFERASE SUBUNIT C, MITOCHONDRIAL"/>
    <property type="match status" value="1"/>
</dbReference>
<comment type="subcellular location">
    <subcellularLocation>
        <location evidence="1">Mitochondrion</location>
    </subcellularLocation>
</comment>
<comment type="function">
    <text evidence="1">Allows the formation of correctly charged Gln-tRNA(Gln) through the transamidation of misacylated Glu-tRNA(Gln) in the mitochondria. The reaction takes place in the presence of glutamine and ATP through an activated gamma-phospho-Glu-tRNA(Gln).</text>
</comment>
<proteinExistence type="inferred from homology"/>
<gene>
    <name evidence="2" type="ORF">LOTGIDRAFT_232014</name>
</gene>
<protein>
    <recommendedName>
        <fullName evidence="1">Glutamyl-tRNA(Gln) amidotransferase subunit C, mitochondrial</fullName>
        <shortName evidence="1">Glu-AdT subunit C</shortName>
        <ecNumber evidence="1">6.3.5.-</ecNumber>
    </recommendedName>
</protein>
<dbReference type="KEGG" id="lgi:LOTGIDRAFT_232014"/>
<dbReference type="GO" id="GO:0006450">
    <property type="term" value="P:regulation of translational fidelity"/>
    <property type="evidence" value="ECO:0007669"/>
    <property type="project" value="InterPro"/>
</dbReference>
<dbReference type="STRING" id="225164.V3ZUY2"/>
<sequence>MKPFSNLQYAVTASRLANAVINRRELHKSIPPAPTWKLHDKSKFPQVKEITKKQVDQLERLGLVELNNEEGIKSLSEAIESANGLYVVETSTVKPLDTVLETMPLYLRVDEMNDGNCKKDVLKNAAKVEEDYFVAPPGNIPLKSTDKG</sequence>
<keyword evidence="1" id="KW-0547">Nucleotide-binding</keyword>
<dbReference type="HOGENOM" id="CLU_105899_0_1_1"/>
<dbReference type="GO" id="GO:0050567">
    <property type="term" value="F:glutaminyl-tRNA synthase (glutamine-hydrolyzing) activity"/>
    <property type="evidence" value="ECO:0007669"/>
    <property type="project" value="UniProtKB-UniRule"/>
</dbReference>
<keyword evidence="1" id="KW-0648">Protein biosynthesis</keyword>
<comment type="catalytic activity">
    <reaction evidence="1">
        <text>L-glutamyl-tRNA(Gln) + L-glutamine + ATP + H2O = L-glutaminyl-tRNA(Gln) + L-glutamate + ADP + phosphate + H(+)</text>
        <dbReference type="Rhea" id="RHEA:17521"/>
        <dbReference type="Rhea" id="RHEA-COMP:9681"/>
        <dbReference type="Rhea" id="RHEA-COMP:9684"/>
        <dbReference type="ChEBI" id="CHEBI:15377"/>
        <dbReference type="ChEBI" id="CHEBI:15378"/>
        <dbReference type="ChEBI" id="CHEBI:29985"/>
        <dbReference type="ChEBI" id="CHEBI:30616"/>
        <dbReference type="ChEBI" id="CHEBI:43474"/>
        <dbReference type="ChEBI" id="CHEBI:58359"/>
        <dbReference type="ChEBI" id="CHEBI:78520"/>
        <dbReference type="ChEBI" id="CHEBI:78521"/>
        <dbReference type="ChEBI" id="CHEBI:456216"/>
    </reaction>
</comment>
<comment type="similarity">
    <text evidence="1">Belongs to the GatC family.</text>
</comment>
<keyword evidence="1" id="KW-0436">Ligase</keyword>
<dbReference type="GO" id="GO:0005524">
    <property type="term" value="F:ATP binding"/>
    <property type="evidence" value="ECO:0007669"/>
    <property type="project" value="UniProtKB-KW"/>
</dbReference>
<keyword evidence="1" id="KW-0496">Mitochondrion</keyword>
<dbReference type="GO" id="GO:0005739">
    <property type="term" value="C:mitochondrion"/>
    <property type="evidence" value="ECO:0007669"/>
    <property type="project" value="UniProtKB-SubCell"/>
</dbReference>
<evidence type="ECO:0000256" key="1">
    <source>
        <dbReference type="HAMAP-Rule" id="MF_03149"/>
    </source>
</evidence>
<dbReference type="OMA" id="RCAKRTD"/>
<dbReference type="HAMAP" id="MF_00122">
    <property type="entry name" value="GatC"/>
    <property type="match status" value="1"/>
</dbReference>
<dbReference type="InterPro" id="IPR003837">
    <property type="entry name" value="GatC"/>
</dbReference>
<dbReference type="PANTHER" id="PTHR15004">
    <property type="entry name" value="GLUTAMYL-TRNA(GLN) AMIDOTRANSFERASE SUBUNIT C, MITOCHONDRIAL"/>
    <property type="match status" value="1"/>
</dbReference>
<dbReference type="GO" id="GO:0032543">
    <property type="term" value="P:mitochondrial translation"/>
    <property type="evidence" value="ECO:0007669"/>
    <property type="project" value="UniProtKB-UniRule"/>
</dbReference>
<accession>V3ZUY2</accession>
<reference evidence="2 3" key="1">
    <citation type="journal article" date="2013" name="Nature">
        <title>Insights into bilaterian evolution from three spiralian genomes.</title>
        <authorList>
            <person name="Simakov O."/>
            <person name="Marletaz F."/>
            <person name="Cho S.J."/>
            <person name="Edsinger-Gonzales E."/>
            <person name="Havlak P."/>
            <person name="Hellsten U."/>
            <person name="Kuo D.H."/>
            <person name="Larsson T."/>
            <person name="Lv J."/>
            <person name="Arendt D."/>
            <person name="Savage R."/>
            <person name="Osoegawa K."/>
            <person name="de Jong P."/>
            <person name="Grimwood J."/>
            <person name="Chapman J.A."/>
            <person name="Shapiro H."/>
            <person name="Aerts A."/>
            <person name="Otillar R.P."/>
            <person name="Terry A.Y."/>
            <person name="Boore J.L."/>
            <person name="Grigoriev I.V."/>
            <person name="Lindberg D.R."/>
            <person name="Seaver E.C."/>
            <person name="Weisblat D.A."/>
            <person name="Putnam N.H."/>
            <person name="Rokhsar D.S."/>
        </authorList>
    </citation>
    <scope>NUCLEOTIDE SEQUENCE [LARGE SCALE GENOMIC DNA]</scope>
</reference>
<dbReference type="EC" id="6.3.5.-" evidence="1"/>
<name>V3ZUY2_LOTGI</name>
<organism evidence="2 3">
    <name type="scientific">Lottia gigantea</name>
    <name type="common">Giant owl limpet</name>
    <dbReference type="NCBI Taxonomy" id="225164"/>
    <lineage>
        <taxon>Eukaryota</taxon>
        <taxon>Metazoa</taxon>
        <taxon>Spiralia</taxon>
        <taxon>Lophotrochozoa</taxon>
        <taxon>Mollusca</taxon>
        <taxon>Gastropoda</taxon>
        <taxon>Patellogastropoda</taxon>
        <taxon>Lottioidea</taxon>
        <taxon>Lottiidae</taxon>
        <taxon>Lottia</taxon>
    </lineage>
</organism>
<dbReference type="CTD" id="20248784"/>
<comment type="subunit">
    <text evidence="1">Subunit of the heterotrimeric GatCAB amidotransferase (AdT) complex, composed of A, B and C subunits.</text>
</comment>
<dbReference type="GeneID" id="20248784"/>